<dbReference type="PANTHER" id="PTHR13767">
    <property type="entry name" value="TRNA-PSEUDOURIDINE SYNTHASE"/>
    <property type="match status" value="1"/>
</dbReference>
<evidence type="ECO:0000259" key="7">
    <source>
        <dbReference type="Pfam" id="PF16198"/>
    </source>
</evidence>
<dbReference type="PANTHER" id="PTHR13767:SF2">
    <property type="entry name" value="PSEUDOURIDYLATE SYNTHASE TRUB1"/>
    <property type="match status" value="1"/>
</dbReference>
<dbReference type="InterPro" id="IPR002501">
    <property type="entry name" value="PsdUridine_synth_N"/>
</dbReference>
<sequence length="314" mass="35072">MDRRGSIHFRYFRGEVMDGVLLLHKPAGMTSHDCVMRIRKLFQTKKVGHTGTLDPDVCGVLPICIGKATKIVELLTAEKKTYEGEVTLGIATTTEDASGDVVSIKSVERPIARHEIEHVFNKLTGEIEQIPPMYSAVKVNGKKLYEYARAGIDVERPKRNVYIYELQLLDNRQVFAGGRISFRFRVTCSKGTYVRTLAVQIGEQLGYPAHMSHLVRTASGSFTLDQCVTFADIEQHIENGTAHTLLLPIDRALAHLPTYVLSDEEEKKVKNGSVLPALSSMPAHLLMINKQGEALAIYMPHPTKQSYMKPLKIL</sequence>
<dbReference type="GO" id="GO:0160148">
    <property type="term" value="F:tRNA pseudouridine(55) synthase activity"/>
    <property type="evidence" value="ECO:0007669"/>
    <property type="project" value="UniProtKB-EC"/>
</dbReference>
<dbReference type="GO" id="GO:0031119">
    <property type="term" value="P:tRNA pseudouridine synthesis"/>
    <property type="evidence" value="ECO:0007669"/>
    <property type="project" value="UniProtKB-UniRule"/>
</dbReference>
<feature type="domain" description="tRNA pseudouridylate synthase B C-terminal" evidence="7">
    <location>
        <begin position="195"/>
        <end position="253"/>
    </location>
</feature>
<gene>
    <name evidence="5" type="primary">truB</name>
    <name evidence="8" type="ORF">Ga0061060_10775</name>
</gene>
<accession>A0A0K6GNG8</accession>
<dbReference type="EMBL" id="CYGZ01000007">
    <property type="protein sequence ID" value="CUA80063.1"/>
    <property type="molecule type" value="Genomic_DNA"/>
</dbReference>
<keyword evidence="4 5" id="KW-0413">Isomerase</keyword>
<dbReference type="STRING" id="1325335.GCA_001418025_01372"/>
<dbReference type="CDD" id="cd02573">
    <property type="entry name" value="PseudoU_synth_EcTruB"/>
    <property type="match status" value="1"/>
</dbReference>
<dbReference type="HAMAP" id="MF_01080">
    <property type="entry name" value="TruB_bact"/>
    <property type="match status" value="1"/>
</dbReference>
<dbReference type="NCBIfam" id="TIGR00431">
    <property type="entry name" value="TruB"/>
    <property type="match status" value="1"/>
</dbReference>
<dbReference type="GO" id="GO:1990481">
    <property type="term" value="P:mRNA pseudouridine synthesis"/>
    <property type="evidence" value="ECO:0007669"/>
    <property type="project" value="TreeGrafter"/>
</dbReference>
<evidence type="ECO:0000256" key="2">
    <source>
        <dbReference type="ARBA" id="ARBA00005642"/>
    </source>
</evidence>
<keyword evidence="9" id="KW-1185">Reference proteome</keyword>
<dbReference type="SUPFAM" id="SSF55120">
    <property type="entry name" value="Pseudouridine synthase"/>
    <property type="match status" value="1"/>
</dbReference>
<dbReference type="Pfam" id="PF01509">
    <property type="entry name" value="TruB_N"/>
    <property type="match status" value="1"/>
</dbReference>
<reference evidence="9" key="1">
    <citation type="submission" date="2015-08" db="EMBL/GenBank/DDBJ databases">
        <authorList>
            <person name="Varghese N."/>
        </authorList>
    </citation>
    <scope>NUCLEOTIDE SEQUENCE [LARGE SCALE GENOMIC DNA]</scope>
    <source>
        <strain evidence="9">DSM 27374</strain>
    </source>
</reference>
<dbReference type="EC" id="5.4.99.25" evidence="5"/>
<dbReference type="Pfam" id="PF16198">
    <property type="entry name" value="TruB_C_2"/>
    <property type="match status" value="1"/>
</dbReference>
<protein>
    <recommendedName>
        <fullName evidence="5">tRNA pseudouridine synthase B</fullName>
        <ecNumber evidence="5">5.4.99.25</ecNumber>
    </recommendedName>
    <alternativeName>
        <fullName evidence="5">tRNA pseudouridine(55) synthase</fullName>
        <shortName evidence="5">Psi55 synthase</shortName>
    </alternativeName>
    <alternativeName>
        <fullName evidence="5">tRNA pseudouridylate synthase</fullName>
    </alternativeName>
    <alternativeName>
        <fullName evidence="5">tRNA-uridine isomerase</fullName>
    </alternativeName>
</protein>
<dbReference type="InterPro" id="IPR020103">
    <property type="entry name" value="PsdUridine_synth_cat_dom_sf"/>
</dbReference>
<evidence type="ECO:0000313" key="9">
    <source>
        <dbReference type="Proteomes" id="UP000182738"/>
    </source>
</evidence>
<keyword evidence="3 5" id="KW-0819">tRNA processing</keyword>
<comment type="catalytic activity">
    <reaction evidence="1 5">
        <text>uridine(55) in tRNA = pseudouridine(55) in tRNA</text>
        <dbReference type="Rhea" id="RHEA:42532"/>
        <dbReference type="Rhea" id="RHEA-COMP:10101"/>
        <dbReference type="Rhea" id="RHEA-COMP:10102"/>
        <dbReference type="ChEBI" id="CHEBI:65314"/>
        <dbReference type="ChEBI" id="CHEBI:65315"/>
        <dbReference type="EC" id="5.4.99.25"/>
    </reaction>
</comment>
<dbReference type="Gene3D" id="3.30.2350.10">
    <property type="entry name" value="Pseudouridine synthase"/>
    <property type="match status" value="1"/>
</dbReference>
<dbReference type="FunFam" id="3.30.2350.10:FF:000011">
    <property type="entry name" value="tRNA pseudouridine synthase B"/>
    <property type="match status" value="1"/>
</dbReference>
<evidence type="ECO:0000256" key="3">
    <source>
        <dbReference type="ARBA" id="ARBA00022694"/>
    </source>
</evidence>
<feature type="domain" description="Pseudouridine synthase II N-terminal" evidence="6">
    <location>
        <begin position="39"/>
        <end position="194"/>
    </location>
</feature>
<feature type="active site" description="Nucleophile" evidence="5">
    <location>
        <position position="54"/>
    </location>
</feature>
<evidence type="ECO:0000313" key="8">
    <source>
        <dbReference type="EMBL" id="CUA80063.1"/>
    </source>
</evidence>
<comment type="similarity">
    <text evidence="2 5">Belongs to the pseudouridine synthase TruB family. Type 1 subfamily.</text>
</comment>
<dbReference type="InterPro" id="IPR014780">
    <property type="entry name" value="tRNA_psdUridine_synth_TruB"/>
</dbReference>
<dbReference type="GO" id="GO:0003723">
    <property type="term" value="F:RNA binding"/>
    <property type="evidence" value="ECO:0007669"/>
    <property type="project" value="InterPro"/>
</dbReference>
<evidence type="ECO:0000256" key="1">
    <source>
        <dbReference type="ARBA" id="ARBA00000385"/>
    </source>
</evidence>
<evidence type="ECO:0000256" key="4">
    <source>
        <dbReference type="ARBA" id="ARBA00023235"/>
    </source>
</evidence>
<dbReference type="AlphaFoldDB" id="A0A0K6GNG8"/>
<proteinExistence type="inferred from homology"/>
<organism evidence="8 9">
    <name type="scientific">Anoxybacillus suryakundensis</name>
    <dbReference type="NCBI Taxonomy" id="1325335"/>
    <lineage>
        <taxon>Bacteria</taxon>
        <taxon>Bacillati</taxon>
        <taxon>Bacillota</taxon>
        <taxon>Bacilli</taxon>
        <taxon>Bacillales</taxon>
        <taxon>Anoxybacillaceae</taxon>
        <taxon>Anoxybacillus</taxon>
    </lineage>
</organism>
<name>A0A0K6GNG8_9BACL</name>
<evidence type="ECO:0000259" key="6">
    <source>
        <dbReference type="Pfam" id="PF01509"/>
    </source>
</evidence>
<comment type="function">
    <text evidence="5">Responsible for synthesis of pseudouridine from uracil-55 in the psi GC loop of transfer RNAs.</text>
</comment>
<dbReference type="Proteomes" id="UP000182738">
    <property type="component" value="Unassembled WGS sequence"/>
</dbReference>
<evidence type="ECO:0000256" key="5">
    <source>
        <dbReference type="HAMAP-Rule" id="MF_01080"/>
    </source>
</evidence>
<dbReference type="InterPro" id="IPR032819">
    <property type="entry name" value="TruB_C"/>
</dbReference>